<keyword evidence="2" id="KW-1185">Reference proteome</keyword>
<comment type="caution">
    <text evidence="1">The sequence shown here is derived from an EMBL/GenBank/DDBJ whole genome shotgun (WGS) entry which is preliminary data.</text>
</comment>
<organism evidence="1 2">
    <name type="scientific">Caballeronia mineralivorans PML1(12)</name>
    <dbReference type="NCBI Taxonomy" id="908627"/>
    <lineage>
        <taxon>Bacteria</taxon>
        <taxon>Pseudomonadati</taxon>
        <taxon>Pseudomonadota</taxon>
        <taxon>Betaproteobacteria</taxon>
        <taxon>Burkholderiales</taxon>
        <taxon>Burkholderiaceae</taxon>
        <taxon>Caballeronia</taxon>
    </lineage>
</organism>
<gene>
    <name evidence="1" type="ORF">EOS_07345</name>
</gene>
<sequence>MSEPKAIFRNWGSEVLRHWRERRALAANQSREAAREPYDLERIATCACSGYFHTGYALDPFVFTPELRFKD</sequence>
<proteinExistence type="predicted"/>
<dbReference type="EMBL" id="AEJF01000059">
    <property type="protein sequence ID" value="KLU26822.1"/>
    <property type="molecule type" value="Genomic_DNA"/>
</dbReference>
<protein>
    <submittedName>
        <fullName evidence="1">Uncharacterized protein</fullName>
    </submittedName>
</protein>
<evidence type="ECO:0000313" key="2">
    <source>
        <dbReference type="Proteomes" id="UP000035963"/>
    </source>
</evidence>
<accession>A0A0J1D262</accession>
<reference evidence="1 2" key="1">
    <citation type="journal article" date="2015" name="Genome Announc.">
        <title>Draft Genome Sequence of Burkholderia sp. Strain PML1(12), an Ectomycorrhizosphere-Inhabiting Bacterium with Effective Mineral-Weathering Ability.</title>
        <authorList>
            <person name="Uroz S."/>
            <person name="Oger P."/>
        </authorList>
    </citation>
    <scope>NUCLEOTIDE SEQUENCE [LARGE SCALE GENOMIC DNA]</scope>
    <source>
        <strain evidence="2">PML1(12)</strain>
    </source>
</reference>
<dbReference type="Proteomes" id="UP000035963">
    <property type="component" value="Unassembled WGS sequence"/>
</dbReference>
<dbReference type="PATRIC" id="fig|908627.4.peg.1625"/>
<dbReference type="RefSeq" id="WP_047845957.1">
    <property type="nucleotide sequence ID" value="NZ_AEJF01000059.1"/>
</dbReference>
<evidence type="ECO:0000313" key="1">
    <source>
        <dbReference type="EMBL" id="KLU26822.1"/>
    </source>
</evidence>
<dbReference type="OrthoDB" id="9133649at2"/>
<dbReference type="AlphaFoldDB" id="A0A0J1D262"/>
<name>A0A0J1D262_9BURK</name>